<keyword evidence="1" id="KW-0472">Membrane</keyword>
<keyword evidence="1" id="KW-0812">Transmembrane</keyword>
<dbReference type="RefSeq" id="WP_274356535.1">
    <property type="nucleotide sequence ID" value="NZ_CP118099.1"/>
</dbReference>
<proteinExistence type="predicted"/>
<gene>
    <name evidence="2" type="ORF">PTI97_11125</name>
</gene>
<dbReference type="EMBL" id="CP118099">
    <property type="protein sequence ID" value="WDH75369.1"/>
    <property type="molecule type" value="Genomic_DNA"/>
</dbReference>
<reference evidence="2 3" key="1">
    <citation type="submission" date="2023-02" db="EMBL/GenBank/DDBJ databases">
        <title>A bacterium isolated from plastisphere.</title>
        <authorList>
            <person name="Sun Y."/>
        </authorList>
    </citation>
    <scope>NUCLEOTIDE SEQUENCE [LARGE SCALE GENOMIC DNA]</scope>
    <source>
        <strain evidence="3">a-1</strain>
    </source>
</reference>
<feature type="transmembrane region" description="Helical" evidence="1">
    <location>
        <begin position="58"/>
        <end position="78"/>
    </location>
</feature>
<feature type="transmembrane region" description="Helical" evidence="1">
    <location>
        <begin position="35"/>
        <end position="52"/>
    </location>
</feature>
<dbReference type="Proteomes" id="UP001213680">
    <property type="component" value="Chromosome"/>
</dbReference>
<sequence>MFEFVDPFLWQLVIVPTFTIGLGVAIALRLKRLATAPLITFFAYWVLEWFMYRGTLFFFTKWWLLPLLALGITFTFIGKRQVEHASIK</sequence>
<name>A0ABY7WWW8_9BACL</name>
<keyword evidence="1" id="KW-1133">Transmembrane helix</keyword>
<evidence type="ECO:0000256" key="1">
    <source>
        <dbReference type="SAM" id="Phobius"/>
    </source>
</evidence>
<keyword evidence="3" id="KW-1185">Reference proteome</keyword>
<accession>A0ABY7WWW8</accession>
<organism evidence="2 3">
    <name type="scientific">Exiguobacterium marinum</name>
    <dbReference type="NCBI Taxonomy" id="273528"/>
    <lineage>
        <taxon>Bacteria</taxon>
        <taxon>Bacillati</taxon>
        <taxon>Bacillota</taxon>
        <taxon>Bacilli</taxon>
        <taxon>Bacillales</taxon>
        <taxon>Bacillales Family XII. Incertae Sedis</taxon>
        <taxon>Exiguobacterium</taxon>
    </lineage>
</organism>
<evidence type="ECO:0000313" key="2">
    <source>
        <dbReference type="EMBL" id="WDH75369.1"/>
    </source>
</evidence>
<protein>
    <submittedName>
        <fullName evidence="2">Uncharacterized protein</fullName>
    </submittedName>
</protein>
<feature type="transmembrane region" description="Helical" evidence="1">
    <location>
        <begin position="12"/>
        <end position="28"/>
    </location>
</feature>
<evidence type="ECO:0000313" key="3">
    <source>
        <dbReference type="Proteomes" id="UP001213680"/>
    </source>
</evidence>